<dbReference type="AlphaFoldDB" id="A0A2D1U5S9"/>
<dbReference type="KEGG" id="pgs:CPT03_10900"/>
<evidence type="ECO:0000256" key="4">
    <source>
        <dbReference type="ARBA" id="ARBA00022691"/>
    </source>
</evidence>
<keyword evidence="2 6" id="KW-0489">Methyltransferase</keyword>
<dbReference type="InterPro" id="IPR002052">
    <property type="entry name" value="DNA_methylase_N6_adenine_CS"/>
</dbReference>
<keyword evidence="3 6" id="KW-0808">Transferase</keyword>
<sequence length="234" mass="26068">MGSIFKFKQFEVNQAGCAMKINTDGVLLGAIVKKNDAKQILDIGTGTGVIALMLAQRFPNSLVDAVEIDESAALTAAANFSNSGFSARVKAHHCAIVSYHTDVKYDLIVSNPPYFVNDLKNPEQRKGIARHADQDFFELLLSKTSALLTDDGCIWLILPVKQAEFVVARAGAFNLSLGERINVCSDESKPVFRHIICLQRKVDEPKNSNFFIYKAEKVYTEDYRRLLKDFLLAF</sequence>
<dbReference type="PANTHER" id="PTHR47739:SF1">
    <property type="entry name" value="TRNA1(VAL) (ADENINE(37)-N6)-METHYLTRANSFERASE"/>
    <property type="match status" value="1"/>
</dbReference>
<evidence type="ECO:0000259" key="7">
    <source>
        <dbReference type="Pfam" id="PF05175"/>
    </source>
</evidence>
<dbReference type="GO" id="GO:0016430">
    <property type="term" value="F:tRNA (adenine-N6)-methyltransferase activity"/>
    <property type="evidence" value="ECO:0007669"/>
    <property type="project" value="UniProtKB-UniRule"/>
</dbReference>
<evidence type="ECO:0000256" key="5">
    <source>
        <dbReference type="ARBA" id="ARBA00022694"/>
    </source>
</evidence>
<proteinExistence type="inferred from homology"/>
<keyword evidence="5 6" id="KW-0819">tRNA processing</keyword>
<name>A0A2D1U5S9_9SPHI</name>
<evidence type="ECO:0000256" key="3">
    <source>
        <dbReference type="ARBA" id="ARBA00022679"/>
    </source>
</evidence>
<comment type="catalytic activity">
    <reaction evidence="6">
        <text>adenosine(37) in tRNA1(Val) + S-adenosyl-L-methionine = N(6)-methyladenosine(37) in tRNA1(Val) + S-adenosyl-L-homocysteine + H(+)</text>
        <dbReference type="Rhea" id="RHEA:43160"/>
        <dbReference type="Rhea" id="RHEA-COMP:10369"/>
        <dbReference type="Rhea" id="RHEA-COMP:10370"/>
        <dbReference type="ChEBI" id="CHEBI:15378"/>
        <dbReference type="ChEBI" id="CHEBI:57856"/>
        <dbReference type="ChEBI" id="CHEBI:59789"/>
        <dbReference type="ChEBI" id="CHEBI:74411"/>
        <dbReference type="ChEBI" id="CHEBI:74449"/>
        <dbReference type="EC" id="2.1.1.223"/>
    </reaction>
</comment>
<dbReference type="InterPro" id="IPR022882">
    <property type="entry name" value="tRNA_adenine-N6_MeTrfase"/>
</dbReference>
<dbReference type="EC" id="2.1.1.223" evidence="6"/>
<dbReference type="PROSITE" id="PS00092">
    <property type="entry name" value="N6_MTASE"/>
    <property type="match status" value="1"/>
</dbReference>
<dbReference type="Gene3D" id="3.40.50.150">
    <property type="entry name" value="Vaccinia Virus protein VP39"/>
    <property type="match status" value="1"/>
</dbReference>
<dbReference type="RefSeq" id="WP_099438886.1">
    <property type="nucleotide sequence ID" value="NZ_CP024091.1"/>
</dbReference>
<keyword evidence="4 6" id="KW-0949">S-adenosyl-L-methionine</keyword>
<organism evidence="8 9">
    <name type="scientific">Pedobacter ginsengisoli</name>
    <dbReference type="NCBI Taxonomy" id="363852"/>
    <lineage>
        <taxon>Bacteria</taxon>
        <taxon>Pseudomonadati</taxon>
        <taxon>Bacteroidota</taxon>
        <taxon>Sphingobacteriia</taxon>
        <taxon>Sphingobacteriales</taxon>
        <taxon>Sphingobacteriaceae</taxon>
        <taxon>Pedobacter</taxon>
    </lineage>
</organism>
<evidence type="ECO:0000256" key="2">
    <source>
        <dbReference type="ARBA" id="ARBA00022603"/>
    </source>
</evidence>
<evidence type="ECO:0000313" key="8">
    <source>
        <dbReference type="EMBL" id="ATP56953.1"/>
    </source>
</evidence>
<protein>
    <recommendedName>
        <fullName evidence="6">tRNA1(Val) (adenine(37)-N6)-methyltransferase</fullName>
        <ecNumber evidence="6">2.1.1.223</ecNumber>
    </recommendedName>
    <alternativeName>
        <fullName evidence="6">tRNA m6A37 methyltransferase</fullName>
    </alternativeName>
</protein>
<dbReference type="SUPFAM" id="SSF53335">
    <property type="entry name" value="S-adenosyl-L-methionine-dependent methyltransferases"/>
    <property type="match status" value="1"/>
</dbReference>
<evidence type="ECO:0000313" key="9">
    <source>
        <dbReference type="Proteomes" id="UP000223749"/>
    </source>
</evidence>
<comment type="function">
    <text evidence="6">Specifically methylates the adenine in position 37 of tRNA(1)(Val) (anticodon cmo5UAC).</text>
</comment>
<dbReference type="GO" id="GO:0003676">
    <property type="term" value="F:nucleic acid binding"/>
    <property type="evidence" value="ECO:0007669"/>
    <property type="project" value="InterPro"/>
</dbReference>
<dbReference type="InterPro" id="IPR050210">
    <property type="entry name" value="tRNA_Adenine-N(6)_MTase"/>
</dbReference>
<dbReference type="EMBL" id="CP024091">
    <property type="protein sequence ID" value="ATP56953.1"/>
    <property type="molecule type" value="Genomic_DNA"/>
</dbReference>
<feature type="domain" description="Methyltransferase small" evidence="7">
    <location>
        <begin position="27"/>
        <end position="119"/>
    </location>
</feature>
<dbReference type="HAMAP" id="MF_01872">
    <property type="entry name" value="tRNA_methyltr_YfiC"/>
    <property type="match status" value="1"/>
</dbReference>
<comment type="similarity">
    <text evidence="6">Belongs to the methyltransferase superfamily. tRNA (adenine-N(6)-)-methyltransferase family.</text>
</comment>
<evidence type="ECO:0000256" key="6">
    <source>
        <dbReference type="HAMAP-Rule" id="MF_01872"/>
    </source>
</evidence>
<keyword evidence="1 6" id="KW-0963">Cytoplasm</keyword>
<dbReference type="InterPro" id="IPR029063">
    <property type="entry name" value="SAM-dependent_MTases_sf"/>
</dbReference>
<dbReference type="PANTHER" id="PTHR47739">
    <property type="entry name" value="TRNA1(VAL) (ADENINE(37)-N6)-METHYLTRANSFERASE"/>
    <property type="match status" value="1"/>
</dbReference>
<dbReference type="GO" id="GO:0032259">
    <property type="term" value="P:methylation"/>
    <property type="evidence" value="ECO:0007669"/>
    <property type="project" value="UniProtKB-KW"/>
</dbReference>
<evidence type="ECO:0000256" key="1">
    <source>
        <dbReference type="ARBA" id="ARBA00022490"/>
    </source>
</evidence>
<gene>
    <name evidence="8" type="ORF">CPT03_10900</name>
</gene>
<dbReference type="PRINTS" id="PR00507">
    <property type="entry name" value="N12N6MTFRASE"/>
</dbReference>
<dbReference type="Proteomes" id="UP000223749">
    <property type="component" value="Chromosome"/>
</dbReference>
<dbReference type="OrthoDB" id="5383291at2"/>
<reference evidence="8 9" key="1">
    <citation type="submission" date="2017-10" db="EMBL/GenBank/DDBJ databases">
        <title>Whole genome of Pedobacter ginsengisoli T01R-27 isolated from tomato rhizosphere.</title>
        <authorList>
            <person name="Weon H.-Y."/>
            <person name="Lee S.A."/>
            <person name="Sang M.K."/>
            <person name="Song J."/>
        </authorList>
    </citation>
    <scope>NUCLEOTIDE SEQUENCE [LARGE SCALE GENOMIC DNA]</scope>
    <source>
        <strain evidence="8 9">T01R-27</strain>
    </source>
</reference>
<dbReference type="InterPro" id="IPR007848">
    <property type="entry name" value="Small_mtfrase_dom"/>
</dbReference>
<comment type="subcellular location">
    <subcellularLocation>
        <location evidence="6">Cytoplasm</location>
    </subcellularLocation>
</comment>
<dbReference type="Pfam" id="PF05175">
    <property type="entry name" value="MTS"/>
    <property type="match status" value="1"/>
</dbReference>
<keyword evidence="9" id="KW-1185">Reference proteome</keyword>
<accession>A0A2D1U5S9</accession>
<dbReference type="GO" id="GO:0005737">
    <property type="term" value="C:cytoplasm"/>
    <property type="evidence" value="ECO:0007669"/>
    <property type="project" value="UniProtKB-SubCell"/>
</dbReference>
<dbReference type="GO" id="GO:0008033">
    <property type="term" value="P:tRNA processing"/>
    <property type="evidence" value="ECO:0007669"/>
    <property type="project" value="UniProtKB-UniRule"/>
</dbReference>
<dbReference type="CDD" id="cd02440">
    <property type="entry name" value="AdoMet_MTases"/>
    <property type="match status" value="1"/>
</dbReference>